<dbReference type="InterPro" id="IPR013210">
    <property type="entry name" value="LRR_N_plant-typ"/>
</dbReference>
<evidence type="ECO:0000256" key="7">
    <source>
        <dbReference type="ARBA" id="ARBA00023136"/>
    </source>
</evidence>
<keyword evidence="9" id="KW-0325">Glycoprotein</keyword>
<proteinExistence type="predicted"/>
<keyword evidence="2" id="KW-0433">Leucine-rich repeat</keyword>
<dbReference type="PANTHER" id="PTHR48061">
    <property type="entry name" value="LEUCINE-RICH REPEAT RECEPTOR PROTEIN KINASE EMS1-LIKE-RELATED"/>
    <property type="match status" value="1"/>
</dbReference>
<keyword evidence="6" id="KW-1133">Transmembrane helix</keyword>
<comment type="subcellular location">
    <subcellularLocation>
        <location evidence="1">Membrane</location>
        <topology evidence="1">Single-pass type I membrane protein</topology>
    </subcellularLocation>
</comment>
<evidence type="ECO:0000256" key="8">
    <source>
        <dbReference type="ARBA" id="ARBA00023170"/>
    </source>
</evidence>
<dbReference type="AlphaFoldDB" id="A0A6N2K7B8"/>
<reference evidence="12" key="1">
    <citation type="submission" date="2019-03" db="EMBL/GenBank/DDBJ databases">
        <authorList>
            <person name="Mank J."/>
            <person name="Almeida P."/>
        </authorList>
    </citation>
    <scope>NUCLEOTIDE SEQUENCE</scope>
    <source>
        <strain evidence="12">78183</strain>
    </source>
</reference>
<dbReference type="PANTHER" id="PTHR48061:SF12">
    <property type="entry name" value="DISEASE RESISTANCE LIKE PROTEIN"/>
    <property type="match status" value="1"/>
</dbReference>
<evidence type="ECO:0000256" key="10">
    <source>
        <dbReference type="SAM" id="MobiDB-lite"/>
    </source>
</evidence>
<protein>
    <recommendedName>
        <fullName evidence="11">Leucine-rich repeat-containing N-terminal plant-type domain-containing protein</fullName>
    </recommendedName>
</protein>
<keyword evidence="5" id="KW-0677">Repeat</keyword>
<feature type="compositionally biased region" description="Polar residues" evidence="10">
    <location>
        <begin position="238"/>
        <end position="256"/>
    </location>
</feature>
<dbReference type="InterPro" id="IPR032675">
    <property type="entry name" value="LRR_dom_sf"/>
</dbReference>
<keyword evidence="7" id="KW-0472">Membrane</keyword>
<evidence type="ECO:0000256" key="9">
    <source>
        <dbReference type="ARBA" id="ARBA00023180"/>
    </source>
</evidence>
<organism evidence="12">
    <name type="scientific">Salix viminalis</name>
    <name type="common">Common osier</name>
    <name type="synonym">Basket willow</name>
    <dbReference type="NCBI Taxonomy" id="40686"/>
    <lineage>
        <taxon>Eukaryota</taxon>
        <taxon>Viridiplantae</taxon>
        <taxon>Streptophyta</taxon>
        <taxon>Embryophyta</taxon>
        <taxon>Tracheophyta</taxon>
        <taxon>Spermatophyta</taxon>
        <taxon>Magnoliopsida</taxon>
        <taxon>eudicotyledons</taxon>
        <taxon>Gunneridae</taxon>
        <taxon>Pentapetalae</taxon>
        <taxon>rosids</taxon>
        <taxon>fabids</taxon>
        <taxon>Malpighiales</taxon>
        <taxon>Salicaceae</taxon>
        <taxon>Saliceae</taxon>
        <taxon>Salix</taxon>
    </lineage>
</organism>
<dbReference type="EMBL" id="CAADRP010000158">
    <property type="protein sequence ID" value="VFU24084.1"/>
    <property type="molecule type" value="Genomic_DNA"/>
</dbReference>
<keyword evidence="3" id="KW-0812">Transmembrane</keyword>
<feature type="domain" description="Leucine-rich repeat-containing N-terminal plant-type" evidence="11">
    <location>
        <begin position="30"/>
        <end position="80"/>
    </location>
</feature>
<evidence type="ECO:0000256" key="4">
    <source>
        <dbReference type="ARBA" id="ARBA00022729"/>
    </source>
</evidence>
<dbReference type="InterPro" id="IPR046956">
    <property type="entry name" value="RLP23-like"/>
</dbReference>
<dbReference type="Pfam" id="PF08263">
    <property type="entry name" value="LRRNT_2"/>
    <property type="match status" value="1"/>
</dbReference>
<keyword evidence="4" id="KW-0732">Signal</keyword>
<evidence type="ECO:0000256" key="5">
    <source>
        <dbReference type="ARBA" id="ARBA00022737"/>
    </source>
</evidence>
<evidence type="ECO:0000256" key="2">
    <source>
        <dbReference type="ARBA" id="ARBA00022614"/>
    </source>
</evidence>
<dbReference type="Gene3D" id="3.80.10.10">
    <property type="entry name" value="Ribonuclease Inhibitor"/>
    <property type="match status" value="1"/>
</dbReference>
<evidence type="ECO:0000256" key="6">
    <source>
        <dbReference type="ARBA" id="ARBA00022989"/>
    </source>
</evidence>
<sequence>MPSSVRFLTVRCFRSSALVYSSSMHPLCHEEESHALLQFKQSLVINESASSDPSSYPKVASWKVDGESRDCCSWDGVECDRDSGHQLLYGFIDSNSTSSTLFTRRLNLAATLQNSEILLKYEISEADCDCRESSHGIFQLPNLPSQYPVNPYLTGYLPNFSRQPLEFVLQNNFSGQLPESIGNSIIERIYVQMYFSGRYHLHLVTYKLNSLDLSLTIHTAANFLHAWAIKAAHFSSEPGDNSFSGDIPETFTSGCS</sequence>
<keyword evidence="8" id="KW-0675">Receptor</keyword>
<gene>
    <name evidence="12" type="ORF">SVIM_LOCUS41932</name>
</gene>
<evidence type="ECO:0000313" key="12">
    <source>
        <dbReference type="EMBL" id="VFU24084.1"/>
    </source>
</evidence>
<evidence type="ECO:0000259" key="11">
    <source>
        <dbReference type="Pfam" id="PF08263"/>
    </source>
</evidence>
<feature type="region of interest" description="Disordered" evidence="10">
    <location>
        <begin position="237"/>
        <end position="256"/>
    </location>
</feature>
<evidence type="ECO:0000256" key="3">
    <source>
        <dbReference type="ARBA" id="ARBA00022692"/>
    </source>
</evidence>
<evidence type="ECO:0000256" key="1">
    <source>
        <dbReference type="ARBA" id="ARBA00004479"/>
    </source>
</evidence>
<accession>A0A6N2K7B8</accession>
<dbReference type="GO" id="GO:0016020">
    <property type="term" value="C:membrane"/>
    <property type="evidence" value="ECO:0007669"/>
    <property type="project" value="UniProtKB-SubCell"/>
</dbReference>
<name>A0A6N2K7B8_SALVM</name>